<comment type="similarity">
    <text evidence="2">Belongs to the SusD family.</text>
</comment>
<dbReference type="KEGG" id="nia:A8C56_06155"/>
<dbReference type="RefSeq" id="WP_067753406.1">
    <property type="nucleotide sequence ID" value="NZ_CP015772.1"/>
</dbReference>
<feature type="domain" description="SusD-like N-terminal" evidence="7">
    <location>
        <begin position="93"/>
        <end position="212"/>
    </location>
</feature>
<dbReference type="EMBL" id="CP015772">
    <property type="protein sequence ID" value="ANH80620.1"/>
    <property type="molecule type" value="Genomic_DNA"/>
</dbReference>
<evidence type="ECO:0000256" key="4">
    <source>
        <dbReference type="ARBA" id="ARBA00023136"/>
    </source>
</evidence>
<reference evidence="8 9" key="1">
    <citation type="submission" date="2016-05" db="EMBL/GenBank/DDBJ databases">
        <title>Niabella ginsenosidivorans BS26 whole genome sequencing.</title>
        <authorList>
            <person name="Im W.T."/>
            <person name="Siddiqi M.Z."/>
        </authorList>
    </citation>
    <scope>NUCLEOTIDE SEQUENCE [LARGE SCALE GENOMIC DNA]</scope>
    <source>
        <strain evidence="8 9">BS26</strain>
    </source>
</reference>
<keyword evidence="3" id="KW-0732">Signal</keyword>
<keyword evidence="9" id="KW-1185">Reference proteome</keyword>
<dbReference type="InterPro" id="IPR011990">
    <property type="entry name" value="TPR-like_helical_dom_sf"/>
</dbReference>
<evidence type="ECO:0000256" key="2">
    <source>
        <dbReference type="ARBA" id="ARBA00006275"/>
    </source>
</evidence>
<dbReference type="STRING" id="1176587.A8C56_06155"/>
<dbReference type="Pfam" id="PF07980">
    <property type="entry name" value="SusD_RagB"/>
    <property type="match status" value="1"/>
</dbReference>
<evidence type="ECO:0000313" key="9">
    <source>
        <dbReference type="Proteomes" id="UP000077667"/>
    </source>
</evidence>
<gene>
    <name evidence="8" type="ORF">A8C56_06155</name>
</gene>
<evidence type="ECO:0000259" key="7">
    <source>
        <dbReference type="Pfam" id="PF14322"/>
    </source>
</evidence>
<accession>A0A1A9I1M3</accession>
<keyword evidence="5" id="KW-0998">Cell outer membrane</keyword>
<evidence type="ECO:0000313" key="8">
    <source>
        <dbReference type="EMBL" id="ANH80620.1"/>
    </source>
</evidence>
<dbReference type="Pfam" id="PF14322">
    <property type="entry name" value="SusD-like_3"/>
    <property type="match status" value="1"/>
</dbReference>
<comment type="subcellular location">
    <subcellularLocation>
        <location evidence="1">Cell outer membrane</location>
    </subcellularLocation>
</comment>
<protein>
    <recommendedName>
        <fullName evidence="10">Carbohydrate-binding protein SusD</fullName>
    </recommendedName>
</protein>
<dbReference type="Proteomes" id="UP000077667">
    <property type="component" value="Chromosome"/>
</dbReference>
<keyword evidence="4" id="KW-0472">Membrane</keyword>
<dbReference type="InterPro" id="IPR033985">
    <property type="entry name" value="SusD-like_N"/>
</dbReference>
<organism evidence="8 9">
    <name type="scientific">Niabella ginsenosidivorans</name>
    <dbReference type="NCBI Taxonomy" id="1176587"/>
    <lineage>
        <taxon>Bacteria</taxon>
        <taxon>Pseudomonadati</taxon>
        <taxon>Bacteroidota</taxon>
        <taxon>Chitinophagia</taxon>
        <taxon>Chitinophagales</taxon>
        <taxon>Chitinophagaceae</taxon>
        <taxon>Niabella</taxon>
    </lineage>
</organism>
<dbReference type="PROSITE" id="PS51257">
    <property type="entry name" value="PROKAR_LIPOPROTEIN"/>
    <property type="match status" value="1"/>
</dbReference>
<sequence length="595" mass="68088">MKIYQYITAGLTLLIGSYGCKKDYLNLQPKDQLVVSTTFADYKGFQTYAWQFYNVFPAYNGSLTNSEFDDDLFLNAVPNGRSNVIWQLLTIPATDDNYTNGYANLRAINIMMDNIDQSKLSDNDKKHWRAVGAFFRAYNYAELLNRFGSVPLVLRELKDTSSAELYKPRSSRDSVAAQIMEDLKYAEENINAASDGPNTINANVVRALISRFGLREGTWRKYHGLSGAETYLQASSTASEALMQTFPSILPDYDMVFNSESLIGAAGIILCKQYVQNQITHGMSTSNRNSSGRWDLTKKAVDLYLMTDGQSRFTSPLFTNDKTPNEEFKNRDKRLYYTVPPPYRVITNAPSLEFTYTTNPEDTLYFDLMRRISTARNKALPVRNWNGFVVRQEPHFVDFPNGQPYCVTYTGYRFYKFYNQYVNDLQGQDINDAPVFRIEEVWLNYAESQYELGKINQDIIDKTINQLRKRGGVAPLQISNIVADPSRDPGVAPVLWEIRRERAVELMGEGFRYNDLRRWKKMDYVTARKLGRWIKKGADGLPANVSIPIQNGATEGYIDYEGQPPASFPDYYYLYPLPSNEIVLNPLLTQNPGWK</sequence>
<evidence type="ECO:0008006" key="10">
    <source>
        <dbReference type="Google" id="ProtNLM"/>
    </source>
</evidence>
<dbReference type="InterPro" id="IPR012944">
    <property type="entry name" value="SusD_RagB_dom"/>
</dbReference>
<feature type="domain" description="RagB/SusD" evidence="6">
    <location>
        <begin position="284"/>
        <end position="594"/>
    </location>
</feature>
<evidence type="ECO:0000256" key="5">
    <source>
        <dbReference type="ARBA" id="ARBA00023237"/>
    </source>
</evidence>
<dbReference type="OrthoDB" id="5694214at2"/>
<name>A0A1A9I1M3_9BACT</name>
<dbReference type="GO" id="GO:0009279">
    <property type="term" value="C:cell outer membrane"/>
    <property type="evidence" value="ECO:0007669"/>
    <property type="project" value="UniProtKB-SubCell"/>
</dbReference>
<evidence type="ECO:0000256" key="3">
    <source>
        <dbReference type="ARBA" id="ARBA00022729"/>
    </source>
</evidence>
<dbReference type="AlphaFoldDB" id="A0A1A9I1M3"/>
<proteinExistence type="inferred from homology"/>
<dbReference type="Gene3D" id="1.25.40.390">
    <property type="match status" value="1"/>
</dbReference>
<evidence type="ECO:0000256" key="1">
    <source>
        <dbReference type="ARBA" id="ARBA00004442"/>
    </source>
</evidence>
<dbReference type="SUPFAM" id="SSF48452">
    <property type="entry name" value="TPR-like"/>
    <property type="match status" value="1"/>
</dbReference>
<evidence type="ECO:0000259" key="6">
    <source>
        <dbReference type="Pfam" id="PF07980"/>
    </source>
</evidence>